<dbReference type="Gene3D" id="1.25.40.10">
    <property type="entry name" value="Tetratricopeptide repeat domain"/>
    <property type="match status" value="2"/>
</dbReference>
<keyword evidence="2" id="KW-1185">Reference proteome</keyword>
<dbReference type="KEGG" id="wma:WM2015_2343"/>
<accession>A0A0K0XYK8</accession>
<dbReference type="AlphaFoldDB" id="A0A0K0XYK8"/>
<protein>
    <submittedName>
        <fullName evidence="1">Secreted TPR-repeat containing protein</fullName>
    </submittedName>
</protein>
<dbReference type="OrthoDB" id="192575at2"/>
<dbReference type="STRING" id="1579979.WM2015_2343"/>
<organism evidence="1 2">
    <name type="scientific">Wenzhouxiangella marina</name>
    <dbReference type="NCBI Taxonomy" id="1579979"/>
    <lineage>
        <taxon>Bacteria</taxon>
        <taxon>Pseudomonadati</taxon>
        <taxon>Pseudomonadota</taxon>
        <taxon>Gammaproteobacteria</taxon>
        <taxon>Chromatiales</taxon>
        <taxon>Wenzhouxiangellaceae</taxon>
        <taxon>Wenzhouxiangella</taxon>
    </lineage>
</organism>
<dbReference type="SUPFAM" id="SSF48452">
    <property type="entry name" value="TPR-like"/>
    <property type="match status" value="1"/>
</dbReference>
<sequence length="304" mass="33460">MTRWILPVGLLLCILVHGEVHATSEDGEAAAELGRAAELLDSDLDAAEDAIERALEMAPDEPEVQFMCGRVMGRKAEDSVLRALSYARRSLRCLERAAQLRPEHIPYRRGLMAFYLGAPGIAGGDESLALEQVEAIEVLDPVEGVLARVDYLYAIDETEGVGDLLAASRQRYPEASVLHFRHGLWLQQREEYAQAHAAFVQGRAPLSLGESPEDLAPALNALYQIGRNALFSESRVDEGIDALREYVSLELPAAGVPELEWAYLRLAQLHLLAGDHQEAGRYAQLAAALEDQRLQSVLRDLSLD</sequence>
<reference evidence="1 2" key="1">
    <citation type="submission" date="2015-07" db="EMBL/GenBank/DDBJ databases">
        <authorList>
            <person name="Noorani M."/>
        </authorList>
    </citation>
    <scope>NUCLEOTIDE SEQUENCE [LARGE SCALE GENOMIC DNA]</scope>
    <source>
        <strain evidence="1 2">KCTC 42284</strain>
    </source>
</reference>
<dbReference type="RefSeq" id="WP_049726246.1">
    <property type="nucleotide sequence ID" value="NZ_CP012154.1"/>
</dbReference>
<gene>
    <name evidence="1" type="ORF">WM2015_2343</name>
</gene>
<dbReference type="InterPro" id="IPR011990">
    <property type="entry name" value="TPR-like_helical_dom_sf"/>
</dbReference>
<name>A0A0K0XYK8_9GAMM</name>
<dbReference type="EMBL" id="CP012154">
    <property type="protein sequence ID" value="AKS42706.1"/>
    <property type="molecule type" value="Genomic_DNA"/>
</dbReference>
<evidence type="ECO:0000313" key="1">
    <source>
        <dbReference type="EMBL" id="AKS42706.1"/>
    </source>
</evidence>
<dbReference type="Proteomes" id="UP000066624">
    <property type="component" value="Chromosome"/>
</dbReference>
<evidence type="ECO:0000313" key="2">
    <source>
        <dbReference type="Proteomes" id="UP000066624"/>
    </source>
</evidence>
<proteinExistence type="predicted"/>